<evidence type="ECO:0000256" key="1">
    <source>
        <dbReference type="SAM" id="Phobius"/>
    </source>
</evidence>
<name>A0ABR3AHM1_PHYBL</name>
<keyword evidence="3" id="KW-1185">Reference proteome</keyword>
<gene>
    <name evidence="2" type="ORF">J3Q64DRAFT_1841812</name>
</gene>
<sequence>MAWFGDRSLSKSHYGQERRLEDNQNSACLRYSDRIVVVTVVAAGCLLVCLPLSDLWRAIGRWVPLKVDKAIVVIFLQH</sequence>
<dbReference type="Proteomes" id="UP001448207">
    <property type="component" value="Unassembled WGS sequence"/>
</dbReference>
<organism evidence="2 3">
    <name type="scientific">Phycomyces blakesleeanus</name>
    <dbReference type="NCBI Taxonomy" id="4837"/>
    <lineage>
        <taxon>Eukaryota</taxon>
        <taxon>Fungi</taxon>
        <taxon>Fungi incertae sedis</taxon>
        <taxon>Mucoromycota</taxon>
        <taxon>Mucoromycotina</taxon>
        <taxon>Mucoromycetes</taxon>
        <taxon>Mucorales</taxon>
        <taxon>Phycomycetaceae</taxon>
        <taxon>Phycomyces</taxon>
    </lineage>
</organism>
<keyword evidence="1" id="KW-0472">Membrane</keyword>
<evidence type="ECO:0000313" key="2">
    <source>
        <dbReference type="EMBL" id="KAL0074934.1"/>
    </source>
</evidence>
<dbReference type="EMBL" id="JBCLYO010000039">
    <property type="protein sequence ID" value="KAL0074934.1"/>
    <property type="molecule type" value="Genomic_DNA"/>
</dbReference>
<comment type="caution">
    <text evidence="2">The sequence shown here is derived from an EMBL/GenBank/DDBJ whole genome shotgun (WGS) entry which is preliminary data.</text>
</comment>
<reference evidence="2 3" key="1">
    <citation type="submission" date="2024-04" db="EMBL/GenBank/DDBJ databases">
        <title>Symmetric and asymmetric DNA N6-adenine methylation regulates different biological responses in Mucorales.</title>
        <authorList>
            <consortium name="Lawrence Berkeley National Laboratory"/>
            <person name="Lax C."/>
            <person name="Mondo S.J."/>
            <person name="Osorio-Concepcion M."/>
            <person name="Muszewska A."/>
            <person name="Corrochano-Luque M."/>
            <person name="Gutierrez G."/>
            <person name="Riley R."/>
            <person name="Lipzen A."/>
            <person name="Guo J."/>
            <person name="Hundley H."/>
            <person name="Amirebrahimi M."/>
            <person name="Ng V."/>
            <person name="Lorenzo-Gutierrez D."/>
            <person name="Binder U."/>
            <person name="Yang J."/>
            <person name="Song Y."/>
            <person name="Canovas D."/>
            <person name="Navarro E."/>
            <person name="Freitag M."/>
            <person name="Gabaldon T."/>
            <person name="Grigoriev I.V."/>
            <person name="Corrochano L.M."/>
            <person name="Nicolas F.E."/>
            <person name="Garre V."/>
        </authorList>
    </citation>
    <scope>NUCLEOTIDE SEQUENCE [LARGE SCALE GENOMIC DNA]</scope>
    <source>
        <strain evidence="2 3">L51</strain>
    </source>
</reference>
<evidence type="ECO:0000313" key="3">
    <source>
        <dbReference type="Proteomes" id="UP001448207"/>
    </source>
</evidence>
<proteinExistence type="predicted"/>
<keyword evidence="1" id="KW-0812">Transmembrane</keyword>
<feature type="transmembrane region" description="Helical" evidence="1">
    <location>
        <begin position="35"/>
        <end position="56"/>
    </location>
</feature>
<accession>A0ABR3AHM1</accession>
<protein>
    <submittedName>
        <fullName evidence="2">Uncharacterized protein</fullName>
    </submittedName>
</protein>
<keyword evidence="1" id="KW-1133">Transmembrane helix</keyword>